<name>A0A699TLD0_TANCI</name>
<comment type="caution">
    <text evidence="1">The sequence shown here is derived from an EMBL/GenBank/DDBJ whole genome shotgun (WGS) entry which is preliminary data.</text>
</comment>
<keyword evidence="1" id="KW-0675">Receptor</keyword>
<keyword evidence="1" id="KW-0418">Kinase</keyword>
<organism evidence="1">
    <name type="scientific">Tanacetum cinerariifolium</name>
    <name type="common">Dalmatian daisy</name>
    <name type="synonym">Chrysanthemum cinerariifolium</name>
    <dbReference type="NCBI Taxonomy" id="118510"/>
    <lineage>
        <taxon>Eukaryota</taxon>
        <taxon>Viridiplantae</taxon>
        <taxon>Streptophyta</taxon>
        <taxon>Embryophyta</taxon>
        <taxon>Tracheophyta</taxon>
        <taxon>Spermatophyta</taxon>
        <taxon>Magnoliopsida</taxon>
        <taxon>eudicotyledons</taxon>
        <taxon>Gunneridae</taxon>
        <taxon>Pentapetalae</taxon>
        <taxon>asterids</taxon>
        <taxon>campanulids</taxon>
        <taxon>Asterales</taxon>
        <taxon>Asteraceae</taxon>
        <taxon>Asteroideae</taxon>
        <taxon>Anthemideae</taxon>
        <taxon>Anthemidinae</taxon>
        <taxon>Tanacetum</taxon>
    </lineage>
</organism>
<evidence type="ECO:0000313" key="1">
    <source>
        <dbReference type="EMBL" id="GFD10583.1"/>
    </source>
</evidence>
<reference evidence="1" key="1">
    <citation type="journal article" date="2019" name="Sci. Rep.">
        <title>Draft genome of Tanacetum cinerariifolium, the natural source of mosquito coil.</title>
        <authorList>
            <person name="Yamashiro T."/>
            <person name="Shiraishi A."/>
            <person name="Satake H."/>
            <person name="Nakayama K."/>
        </authorList>
    </citation>
    <scope>NUCLEOTIDE SEQUENCE</scope>
</reference>
<sequence length="87" mass="9753">MPPEYIIDGHFSAWKRWENGTPSDMIDPTLKTGSTGSLQYIIRSIHIGLLCVQKNVNDRPKMGSVVNMLNNLSIELPQPSRPPEFSS</sequence>
<keyword evidence="1" id="KW-0808">Transferase</keyword>
<dbReference type="GO" id="GO:0016301">
    <property type="term" value="F:kinase activity"/>
    <property type="evidence" value="ECO:0007669"/>
    <property type="project" value="UniProtKB-KW"/>
</dbReference>
<dbReference type="AlphaFoldDB" id="A0A699TLD0"/>
<dbReference type="EMBL" id="BKCJ011253272">
    <property type="protein sequence ID" value="GFD10583.1"/>
    <property type="molecule type" value="Genomic_DNA"/>
</dbReference>
<feature type="non-terminal residue" evidence="1">
    <location>
        <position position="87"/>
    </location>
</feature>
<dbReference type="PANTHER" id="PTHR27006:SF616">
    <property type="entry name" value="CYSTEINE-RICH RECEPTOR-LIKE PROTEIN KINASE 10"/>
    <property type="match status" value="1"/>
</dbReference>
<proteinExistence type="predicted"/>
<protein>
    <submittedName>
        <fullName evidence="1">Cysteine-rich RLK (Receptor-like protein kinase) 26</fullName>
    </submittedName>
</protein>
<accession>A0A699TLD0</accession>
<dbReference type="PANTHER" id="PTHR27006">
    <property type="entry name" value="PROMASTIGOTE SURFACE ANTIGEN PROTEIN PSA"/>
    <property type="match status" value="1"/>
</dbReference>
<dbReference type="Gene3D" id="1.10.510.10">
    <property type="entry name" value="Transferase(Phosphotransferase) domain 1"/>
    <property type="match status" value="1"/>
</dbReference>
<gene>
    <name evidence="1" type="ORF">Tci_882552</name>
</gene>